<sequence>MVDEESPPLLDNEICGNLSNGSRNYNNNTTTSTTTTTTVNHNNGHISNGGPIISKAALNNARGSVACSPKAYRPRLVAKDGDCLIQPIHLPNHYRNITRLAIRCVLMCFFFLAVLT</sequence>
<proteinExistence type="predicted"/>
<name>A0A914QFJ3_9BILA</name>
<evidence type="ECO:0000313" key="1">
    <source>
        <dbReference type="Proteomes" id="UP000887578"/>
    </source>
</evidence>
<evidence type="ECO:0000313" key="2">
    <source>
        <dbReference type="WBParaSite" id="PDA_v2.g30584.t1"/>
    </source>
</evidence>
<accession>A0A914QFJ3</accession>
<keyword evidence="1" id="KW-1185">Reference proteome</keyword>
<reference evidence="2" key="1">
    <citation type="submission" date="2022-11" db="UniProtKB">
        <authorList>
            <consortium name="WormBaseParasite"/>
        </authorList>
    </citation>
    <scope>IDENTIFICATION</scope>
</reference>
<organism evidence="1 2">
    <name type="scientific">Panagrolaimus davidi</name>
    <dbReference type="NCBI Taxonomy" id="227884"/>
    <lineage>
        <taxon>Eukaryota</taxon>
        <taxon>Metazoa</taxon>
        <taxon>Ecdysozoa</taxon>
        <taxon>Nematoda</taxon>
        <taxon>Chromadorea</taxon>
        <taxon>Rhabditida</taxon>
        <taxon>Tylenchina</taxon>
        <taxon>Panagrolaimomorpha</taxon>
        <taxon>Panagrolaimoidea</taxon>
        <taxon>Panagrolaimidae</taxon>
        <taxon>Panagrolaimus</taxon>
    </lineage>
</organism>
<protein>
    <submittedName>
        <fullName evidence="2">Uncharacterized protein</fullName>
    </submittedName>
</protein>
<dbReference type="WBParaSite" id="PDA_v2.g30584.t1">
    <property type="protein sequence ID" value="PDA_v2.g30584.t1"/>
    <property type="gene ID" value="PDA_v2.g30584"/>
</dbReference>
<dbReference type="AlphaFoldDB" id="A0A914QFJ3"/>
<dbReference type="Proteomes" id="UP000887578">
    <property type="component" value="Unplaced"/>
</dbReference>